<dbReference type="PANTHER" id="PTHR37725">
    <property type="match status" value="1"/>
</dbReference>
<name>A0AAP0X019_LIQFO</name>
<evidence type="ECO:0000313" key="2">
    <source>
        <dbReference type="EMBL" id="KAK9283511.1"/>
    </source>
</evidence>
<feature type="compositionally biased region" description="Gly residues" evidence="1">
    <location>
        <begin position="138"/>
        <end position="150"/>
    </location>
</feature>
<reference evidence="2 3" key="1">
    <citation type="journal article" date="2024" name="Plant J.">
        <title>Genome sequences and population genomics reveal climatic adaptation and genomic divergence between two closely related sweetgum species.</title>
        <authorList>
            <person name="Xu W.Q."/>
            <person name="Ren C.Q."/>
            <person name="Zhang X.Y."/>
            <person name="Comes H.P."/>
            <person name="Liu X.H."/>
            <person name="Li Y.G."/>
            <person name="Kettle C.J."/>
            <person name="Jalonen R."/>
            <person name="Gaisberger H."/>
            <person name="Ma Y.Z."/>
            <person name="Qiu Y.X."/>
        </authorList>
    </citation>
    <scope>NUCLEOTIDE SEQUENCE [LARGE SCALE GENOMIC DNA]</scope>
    <source>
        <strain evidence="2">Hangzhou</strain>
    </source>
</reference>
<dbReference type="EMBL" id="JBBPBK010000006">
    <property type="protein sequence ID" value="KAK9283511.1"/>
    <property type="molecule type" value="Genomic_DNA"/>
</dbReference>
<accession>A0AAP0X019</accession>
<proteinExistence type="predicted"/>
<comment type="caution">
    <text evidence="2">The sequence shown here is derived from an EMBL/GenBank/DDBJ whole genome shotgun (WGS) entry which is preliminary data.</text>
</comment>
<feature type="region of interest" description="Disordered" evidence="1">
    <location>
        <begin position="137"/>
        <end position="160"/>
    </location>
</feature>
<dbReference type="PANTHER" id="PTHR37725:SF1">
    <property type="match status" value="1"/>
</dbReference>
<evidence type="ECO:0000256" key="1">
    <source>
        <dbReference type="SAM" id="MobiDB-lite"/>
    </source>
</evidence>
<dbReference type="AlphaFoldDB" id="A0AAP0X019"/>
<sequence length="160" mass="18358">MDDRYCPPEQTESPPPAMCEHGYSLDERTTSTIAPATCENDLPPLDSGFLLENDPRLHVVLEFFKELYVERRELFKKFFPRLQDEFVVWFKKFVNTDDRVKFQTMQRSLSLGSPRMPSRQGDESPLRLERFKVRTIIRGGGGVQQDGQGGQADTRANGSK</sequence>
<dbReference type="Proteomes" id="UP001415857">
    <property type="component" value="Unassembled WGS sequence"/>
</dbReference>
<protein>
    <submittedName>
        <fullName evidence="2">Uncharacterized protein</fullName>
    </submittedName>
</protein>
<keyword evidence="3" id="KW-1185">Reference proteome</keyword>
<gene>
    <name evidence="2" type="ORF">L1049_011757</name>
</gene>
<evidence type="ECO:0000313" key="3">
    <source>
        <dbReference type="Proteomes" id="UP001415857"/>
    </source>
</evidence>
<organism evidence="2 3">
    <name type="scientific">Liquidambar formosana</name>
    <name type="common">Formosan gum</name>
    <dbReference type="NCBI Taxonomy" id="63359"/>
    <lineage>
        <taxon>Eukaryota</taxon>
        <taxon>Viridiplantae</taxon>
        <taxon>Streptophyta</taxon>
        <taxon>Embryophyta</taxon>
        <taxon>Tracheophyta</taxon>
        <taxon>Spermatophyta</taxon>
        <taxon>Magnoliopsida</taxon>
        <taxon>eudicotyledons</taxon>
        <taxon>Gunneridae</taxon>
        <taxon>Pentapetalae</taxon>
        <taxon>Saxifragales</taxon>
        <taxon>Altingiaceae</taxon>
        <taxon>Liquidambar</taxon>
    </lineage>
</organism>